<feature type="transmembrane region" description="Helical" evidence="7">
    <location>
        <begin position="172"/>
        <end position="191"/>
    </location>
</feature>
<keyword evidence="9" id="KW-1185">Reference proteome</keyword>
<dbReference type="Pfam" id="PF04403">
    <property type="entry name" value="PqiA"/>
    <property type="match status" value="1"/>
</dbReference>
<dbReference type="InterPro" id="IPR051800">
    <property type="entry name" value="PqiA-PqiB_transport"/>
</dbReference>
<feature type="transmembrane region" description="Helical" evidence="7">
    <location>
        <begin position="95"/>
        <end position="120"/>
    </location>
</feature>
<gene>
    <name evidence="8" type="ORF">IV01_08975</name>
</gene>
<dbReference type="EMBL" id="JPQU01000027">
    <property type="protein sequence ID" value="KFE56442.1"/>
    <property type="molecule type" value="Genomic_DNA"/>
</dbReference>
<dbReference type="Proteomes" id="UP000028631">
    <property type="component" value="Unassembled WGS sequence"/>
</dbReference>
<evidence type="ECO:0000256" key="1">
    <source>
        <dbReference type="ARBA" id="ARBA00004533"/>
    </source>
</evidence>
<keyword evidence="5 7" id="KW-1133">Transmembrane helix</keyword>
<dbReference type="AlphaFoldDB" id="A0A085VLX9"/>
<evidence type="ECO:0000256" key="6">
    <source>
        <dbReference type="ARBA" id="ARBA00023136"/>
    </source>
</evidence>
<accession>A0A085VLX9</accession>
<dbReference type="RefSeq" id="WP_032627692.1">
    <property type="nucleotide sequence ID" value="NZ_JPQU01000027.1"/>
</dbReference>
<keyword evidence="2" id="KW-1003">Cell membrane</keyword>
<organism evidence="8 9">
    <name type="scientific">Pseudomonas syringae</name>
    <dbReference type="NCBI Taxonomy" id="317"/>
    <lineage>
        <taxon>Bacteria</taxon>
        <taxon>Pseudomonadati</taxon>
        <taxon>Pseudomonadota</taxon>
        <taxon>Gammaproteobacteria</taxon>
        <taxon>Pseudomonadales</taxon>
        <taxon>Pseudomonadaceae</taxon>
        <taxon>Pseudomonas</taxon>
    </lineage>
</organism>
<dbReference type="PATRIC" id="fig|317.175.peg.1860"/>
<protein>
    <submittedName>
        <fullName evidence="8">Paraquat-inducible protein A</fullName>
    </submittedName>
</protein>
<keyword evidence="6 7" id="KW-0472">Membrane</keyword>
<feature type="transmembrane region" description="Helical" evidence="7">
    <location>
        <begin position="141"/>
        <end position="160"/>
    </location>
</feature>
<dbReference type="PANTHER" id="PTHR30462:SF3">
    <property type="entry name" value="INTERMEMBRANE TRANSPORT PROTEIN PQIA"/>
    <property type="match status" value="1"/>
</dbReference>
<evidence type="ECO:0000256" key="3">
    <source>
        <dbReference type="ARBA" id="ARBA00022519"/>
    </source>
</evidence>
<reference evidence="8 9" key="1">
    <citation type="submission" date="2014-07" db="EMBL/GenBank/DDBJ databases">
        <title>Draft Genome Sequences of Environmental Pseudomonas syringae strains.</title>
        <authorList>
            <person name="Baltrus D.A."/>
            <person name="Berge O."/>
            <person name="Morris C."/>
        </authorList>
    </citation>
    <scope>NUCLEOTIDE SEQUENCE [LARGE SCALE GENOMIC DNA]</scope>
    <source>
        <strain evidence="8 9">GAW0119</strain>
    </source>
</reference>
<keyword evidence="3" id="KW-0997">Cell inner membrane</keyword>
<proteinExistence type="predicted"/>
<evidence type="ECO:0000256" key="4">
    <source>
        <dbReference type="ARBA" id="ARBA00022692"/>
    </source>
</evidence>
<feature type="transmembrane region" description="Helical" evidence="7">
    <location>
        <begin position="48"/>
        <end position="68"/>
    </location>
</feature>
<evidence type="ECO:0000256" key="2">
    <source>
        <dbReference type="ARBA" id="ARBA00022475"/>
    </source>
</evidence>
<comment type="caution">
    <text evidence="8">The sequence shown here is derived from an EMBL/GenBank/DDBJ whole genome shotgun (WGS) entry which is preliminary data.</text>
</comment>
<name>A0A085VLX9_PSESX</name>
<comment type="subcellular location">
    <subcellularLocation>
        <location evidence="1">Cell inner membrane</location>
    </subcellularLocation>
</comment>
<evidence type="ECO:0000256" key="5">
    <source>
        <dbReference type="ARBA" id="ARBA00022989"/>
    </source>
</evidence>
<sequence>MSSIPYAHQHGLALCHICGYACPDTVHQCPRCESAVHVRKPNSIIRTWAFLIAGLIFYIPANVLPVMYTTMFGNSSQNTIMSGVIEFFKSGSWDIALLIFIASVVVPSIKFLVLGMLLITCQRRSTWAMHERSRLYRFIELIGYWSMLDVLVVALVAALVQFHELSTIEPKIGILFFGLVVVMTMFAAMSFDPRLIWDAEVEDV</sequence>
<evidence type="ECO:0000313" key="8">
    <source>
        <dbReference type="EMBL" id="KFE56442.1"/>
    </source>
</evidence>
<dbReference type="OrthoDB" id="9800207at2"/>
<dbReference type="GO" id="GO:0005886">
    <property type="term" value="C:plasma membrane"/>
    <property type="evidence" value="ECO:0007669"/>
    <property type="project" value="UniProtKB-SubCell"/>
</dbReference>
<evidence type="ECO:0000256" key="7">
    <source>
        <dbReference type="SAM" id="Phobius"/>
    </source>
</evidence>
<keyword evidence="4 7" id="KW-0812">Transmembrane</keyword>
<evidence type="ECO:0000313" key="9">
    <source>
        <dbReference type="Proteomes" id="UP000028631"/>
    </source>
</evidence>
<dbReference type="InterPro" id="IPR007498">
    <property type="entry name" value="PqiA-like"/>
</dbReference>
<dbReference type="PANTHER" id="PTHR30462">
    <property type="entry name" value="INTERMEMBRANE TRANSPORT PROTEIN PQIB-RELATED"/>
    <property type="match status" value="1"/>
</dbReference>